<proteinExistence type="predicted"/>
<reference evidence="4" key="1">
    <citation type="submission" date="2023-06" db="EMBL/GenBank/DDBJ databases">
        <title>Genome-scale phylogeny and comparative genomics of the fungal order Sordariales.</title>
        <authorList>
            <consortium name="Lawrence Berkeley National Laboratory"/>
            <person name="Hensen N."/>
            <person name="Bonometti L."/>
            <person name="Westerberg I."/>
            <person name="Brannstrom I.O."/>
            <person name="Guillou S."/>
            <person name="Cros-Aarteil S."/>
            <person name="Calhoun S."/>
            <person name="Haridas S."/>
            <person name="Kuo A."/>
            <person name="Mondo S."/>
            <person name="Pangilinan J."/>
            <person name="Riley R."/>
            <person name="Labutti K."/>
            <person name="Andreopoulos B."/>
            <person name="Lipzen A."/>
            <person name="Chen C."/>
            <person name="Yanf M."/>
            <person name="Daum C."/>
            <person name="Ng V."/>
            <person name="Clum A."/>
            <person name="Steindorff A."/>
            <person name="Ohm R."/>
            <person name="Martin F."/>
            <person name="Silar P."/>
            <person name="Natvig D."/>
            <person name="Lalanne C."/>
            <person name="Gautier V."/>
            <person name="Ament-Velasquez S.L."/>
            <person name="Kruys A."/>
            <person name="Hutchinson M.I."/>
            <person name="Powell A.J."/>
            <person name="Barry K."/>
            <person name="Miller A.N."/>
            <person name="Grigoriev I.V."/>
            <person name="Debuchy R."/>
            <person name="Gladieux P."/>
            <person name="Thoren M.H."/>
            <person name="Johannesson H."/>
        </authorList>
    </citation>
    <scope>NUCLEOTIDE SEQUENCE</scope>
    <source>
        <strain evidence="4">CBS 540.89</strain>
    </source>
</reference>
<protein>
    <submittedName>
        <fullName evidence="4">Fido domain-containing protein</fullName>
    </submittedName>
</protein>
<dbReference type="AlphaFoldDB" id="A0AA40BLB7"/>
<name>A0AA40BLB7_9PEZI</name>
<organism evidence="4 5">
    <name type="scientific">Apiosordaria backusii</name>
    <dbReference type="NCBI Taxonomy" id="314023"/>
    <lineage>
        <taxon>Eukaryota</taxon>
        <taxon>Fungi</taxon>
        <taxon>Dikarya</taxon>
        <taxon>Ascomycota</taxon>
        <taxon>Pezizomycotina</taxon>
        <taxon>Sordariomycetes</taxon>
        <taxon>Sordariomycetidae</taxon>
        <taxon>Sordariales</taxon>
        <taxon>Lasiosphaeriaceae</taxon>
        <taxon>Apiosordaria</taxon>
    </lineage>
</organism>
<dbReference type="InterPro" id="IPR040198">
    <property type="entry name" value="Fido_containing"/>
</dbReference>
<keyword evidence="2" id="KW-0067">ATP-binding</keyword>
<accession>A0AA40BLB7</accession>
<dbReference type="EMBL" id="JAUKTV010000006">
    <property type="protein sequence ID" value="KAK0736277.1"/>
    <property type="molecule type" value="Genomic_DNA"/>
</dbReference>
<gene>
    <name evidence="4" type="ORF">B0T21DRAFT_311502</name>
</gene>
<keyword evidence="2" id="KW-0547">Nucleotide-binding</keyword>
<evidence type="ECO:0000313" key="5">
    <source>
        <dbReference type="Proteomes" id="UP001172159"/>
    </source>
</evidence>
<comment type="caution">
    <text evidence="4">The sequence shown here is derived from an EMBL/GenBank/DDBJ whole genome shotgun (WGS) entry which is preliminary data.</text>
</comment>
<sequence length="351" mass="39859">MSLHESMLGEHPLTISMGDDYDYNVLGDDDDPDDLYNEYLNLLAELDQCLGTMPLLEASAADEHRALLFPKLLFGSNFIEKAGGPLDITQKICRFIYYENKLLDTTYEQQPFYHGLEDYLSAQGRPSDRLSILRSYREIVQHAKALRYLMAEFDKRPIDEAMILQTHRILTEGIDTDQGCDWTEYSGVYRKDQVVAGLHAFPPAAQVPAAMRKMISSLHRDLQTTTKEGKIDPVALAAKYSHLLVNIHPFLDGNGRMSRILLNVLLYKLGAGALACFGQNEEEREEYLGIAARASQNMAAQQDEWDEGDEMAPKYHKELASYTLKHVVYGLREWKQALEESKKASIPDYRA</sequence>
<dbReference type="PROSITE" id="PS51459">
    <property type="entry name" value="FIDO"/>
    <property type="match status" value="1"/>
</dbReference>
<evidence type="ECO:0000256" key="1">
    <source>
        <dbReference type="PIRSR" id="PIRSR640198-1"/>
    </source>
</evidence>
<feature type="active site" evidence="1">
    <location>
        <position position="248"/>
    </location>
</feature>
<dbReference type="Gene3D" id="1.10.3290.10">
    <property type="entry name" value="Fido-like domain"/>
    <property type="match status" value="1"/>
</dbReference>
<dbReference type="PANTHER" id="PTHR13504:SF38">
    <property type="entry name" value="FIDO DOMAIN-CONTAINING PROTEIN"/>
    <property type="match status" value="1"/>
</dbReference>
<keyword evidence="5" id="KW-1185">Reference proteome</keyword>
<dbReference type="Pfam" id="PF02661">
    <property type="entry name" value="Fic"/>
    <property type="match status" value="1"/>
</dbReference>
<dbReference type="InterPro" id="IPR003812">
    <property type="entry name" value="Fido"/>
</dbReference>
<evidence type="ECO:0000313" key="4">
    <source>
        <dbReference type="EMBL" id="KAK0736277.1"/>
    </source>
</evidence>
<feature type="domain" description="Fido" evidence="3">
    <location>
        <begin position="158"/>
        <end position="325"/>
    </location>
</feature>
<dbReference type="GO" id="GO:0005524">
    <property type="term" value="F:ATP binding"/>
    <property type="evidence" value="ECO:0007669"/>
    <property type="project" value="UniProtKB-KW"/>
</dbReference>
<dbReference type="SUPFAM" id="SSF140931">
    <property type="entry name" value="Fic-like"/>
    <property type="match status" value="1"/>
</dbReference>
<feature type="binding site" evidence="2">
    <location>
        <begin position="252"/>
        <end position="259"/>
    </location>
    <ligand>
        <name>ATP</name>
        <dbReference type="ChEBI" id="CHEBI:30616"/>
    </ligand>
</feature>
<dbReference type="Proteomes" id="UP001172159">
    <property type="component" value="Unassembled WGS sequence"/>
</dbReference>
<dbReference type="PANTHER" id="PTHR13504">
    <property type="entry name" value="FIDO DOMAIN-CONTAINING PROTEIN DDB_G0283145"/>
    <property type="match status" value="1"/>
</dbReference>
<dbReference type="InterPro" id="IPR036597">
    <property type="entry name" value="Fido-like_dom_sf"/>
</dbReference>
<evidence type="ECO:0000256" key="2">
    <source>
        <dbReference type="PIRSR" id="PIRSR640198-2"/>
    </source>
</evidence>
<evidence type="ECO:0000259" key="3">
    <source>
        <dbReference type="PROSITE" id="PS51459"/>
    </source>
</evidence>